<accession>A0AAE9XF55</accession>
<organism evidence="2 3">
    <name type="scientific">Vagococcus lutrae</name>
    <dbReference type="NCBI Taxonomy" id="81947"/>
    <lineage>
        <taxon>Bacteria</taxon>
        <taxon>Bacillati</taxon>
        <taxon>Bacillota</taxon>
        <taxon>Bacilli</taxon>
        <taxon>Lactobacillales</taxon>
        <taxon>Enterococcaceae</taxon>
        <taxon>Vagococcus</taxon>
    </lineage>
</organism>
<dbReference type="EMBL" id="CP116507">
    <property type="protein sequence ID" value="WCG23184.1"/>
    <property type="molecule type" value="Genomic_DNA"/>
</dbReference>
<dbReference type="InterPro" id="IPR031927">
    <property type="entry name" value="DUF4767"/>
</dbReference>
<evidence type="ECO:0000313" key="3">
    <source>
        <dbReference type="Proteomes" id="UP001179600"/>
    </source>
</evidence>
<evidence type="ECO:0000259" key="1">
    <source>
        <dbReference type="Pfam" id="PF15983"/>
    </source>
</evidence>
<dbReference type="Pfam" id="PF15983">
    <property type="entry name" value="DUF4767"/>
    <property type="match status" value="1"/>
</dbReference>
<dbReference type="SUPFAM" id="SSF48452">
    <property type="entry name" value="TPR-like"/>
    <property type="match status" value="1"/>
</dbReference>
<dbReference type="RefSeq" id="WP_248853084.1">
    <property type="nucleotide sequence ID" value="NZ_CP097053.1"/>
</dbReference>
<name>A0AAE9XF55_9ENTE</name>
<gene>
    <name evidence="2" type="ORF">PML95_02795</name>
</gene>
<dbReference type="PROSITE" id="PS51257">
    <property type="entry name" value="PROKAR_LIPOPROTEIN"/>
    <property type="match status" value="1"/>
</dbReference>
<protein>
    <submittedName>
        <fullName evidence="2">DUF4767 domain-containing protein</fullName>
    </submittedName>
</protein>
<feature type="domain" description="DUF4767" evidence="1">
    <location>
        <begin position="143"/>
        <end position="277"/>
    </location>
</feature>
<evidence type="ECO:0000313" key="2">
    <source>
        <dbReference type="EMBL" id="WCG23184.1"/>
    </source>
</evidence>
<dbReference type="Proteomes" id="UP001179600">
    <property type="component" value="Chromosome"/>
</dbReference>
<reference evidence="2" key="1">
    <citation type="submission" date="2023-01" db="EMBL/GenBank/DDBJ databases">
        <title>Oxazolidinone resistance genes in florfenicol resistant enterococci from beef cattle and veal calves at slaughter.</title>
        <authorList>
            <person name="Biggel M."/>
        </authorList>
    </citation>
    <scope>NUCLEOTIDE SEQUENCE</scope>
    <source>
        <strain evidence="2">K204-1</strain>
    </source>
</reference>
<dbReference type="AlphaFoldDB" id="A0AAE9XF55"/>
<dbReference type="InterPro" id="IPR011990">
    <property type="entry name" value="TPR-like_helical_dom_sf"/>
</dbReference>
<proteinExistence type="predicted"/>
<sequence length="279" mass="31649">MKRYIAVLLVVVFTLVGCQQPTSEQTDKQAKTDGQEWYASALAKGKEAIIDEEYDKALASFDLALEYQANDAEATLLKKQVEWYQKGQKLMEEGKEKEAEDVYIDLITSKNGSKTLKKQAEEQLEMWGKGERKTTSTTSEKSPVWNDNKQKALDEFISEWEQSMDQHYDKAYPNGQTINYYGVNLPGDFGDLSLSVNGQPVSISLIGENQSTTYQVVAMYSNVERDYPRSSYWYLFTLKDGTPKILVTAQNQGNEQQTIDFTETQNAALIEGYRNIVSN</sequence>